<evidence type="ECO:0000256" key="2">
    <source>
        <dbReference type="SAM" id="MobiDB-lite"/>
    </source>
</evidence>
<feature type="non-terminal residue" evidence="5">
    <location>
        <position position="205"/>
    </location>
</feature>
<dbReference type="Pfam" id="PF01910">
    <property type="entry name" value="Thiamine_BP"/>
    <property type="match status" value="1"/>
</dbReference>
<accession>A0A8T9C9T7</accession>
<dbReference type="PANTHER" id="PTHR33777:SF1">
    <property type="entry name" value="UPF0045 PROTEIN ECM15"/>
    <property type="match status" value="1"/>
</dbReference>
<reference evidence="5 6" key="1">
    <citation type="submission" date="2018-05" db="EMBL/GenBank/DDBJ databases">
        <title>Genome sequencing and assembly of the regulated plant pathogen Lachnellula willkommii and related sister species for the development of diagnostic species identification markers.</title>
        <authorList>
            <person name="Giroux E."/>
            <person name="Bilodeau G."/>
        </authorList>
    </citation>
    <scope>NUCLEOTIDE SEQUENCE [LARGE SCALE GENOMIC DNA]</scope>
    <source>
        <strain evidence="5 6">CBS 268.59</strain>
    </source>
</reference>
<dbReference type="OrthoDB" id="5587367at2759"/>
<evidence type="ECO:0000313" key="6">
    <source>
        <dbReference type="Proteomes" id="UP000469558"/>
    </source>
</evidence>
<dbReference type="InterPro" id="IPR002767">
    <property type="entry name" value="Thiamine_BP"/>
</dbReference>
<name>A0A8T9C9T7_9HELO</name>
<feature type="compositionally biased region" description="Polar residues" evidence="2">
    <location>
        <begin position="178"/>
        <end position="191"/>
    </location>
</feature>
<keyword evidence="6" id="KW-1185">Reference proteome</keyword>
<evidence type="ECO:0000256" key="1">
    <source>
        <dbReference type="ARBA" id="ARBA00010272"/>
    </source>
</evidence>
<dbReference type="PANTHER" id="PTHR33777">
    <property type="entry name" value="UPF0045 PROTEIN ECM15"/>
    <property type="match status" value="1"/>
</dbReference>
<feature type="region of interest" description="Disordered" evidence="2">
    <location>
        <begin position="141"/>
        <end position="205"/>
    </location>
</feature>
<keyword evidence="3" id="KW-0732">Signal</keyword>
<sequence>DGFLFLVHIASSIFTVGAAKMDFANLPTPPVCVADFCLIPIGTPTASVSNEVAAVQRLMKSSDLEYSMHSAGTTVEGSWDAVMKLIGQAHSLVHQNGVVRIQSDIRVGTRTDKKQHFSEKVTKVESILAADGKIENKVVEEEVPEKEVGEEVADKEAEKPVPVSDEQPTKVAEVASPPQESAAIQQKQPQTPGAKATWANIAKHS</sequence>
<dbReference type="EMBL" id="QGMK01000662">
    <property type="protein sequence ID" value="TVY80550.1"/>
    <property type="molecule type" value="Genomic_DNA"/>
</dbReference>
<evidence type="ECO:0000256" key="3">
    <source>
        <dbReference type="SAM" id="SignalP"/>
    </source>
</evidence>
<comment type="caution">
    <text evidence="5">The sequence shown here is derived from an EMBL/GenBank/DDBJ whole genome shotgun (WGS) entry which is preliminary data.</text>
</comment>
<dbReference type="InterPro" id="IPR051614">
    <property type="entry name" value="UPF0045_domain"/>
</dbReference>
<feature type="compositionally biased region" description="Basic and acidic residues" evidence="2">
    <location>
        <begin position="141"/>
        <end position="159"/>
    </location>
</feature>
<feature type="domain" description="Thiamine-binding protein" evidence="4">
    <location>
        <begin position="34"/>
        <end position="125"/>
    </location>
</feature>
<dbReference type="Proteomes" id="UP000469558">
    <property type="component" value="Unassembled WGS sequence"/>
</dbReference>
<protein>
    <submittedName>
        <fullName evidence="5">UPF0045 protein ECM15</fullName>
    </submittedName>
</protein>
<dbReference type="AlphaFoldDB" id="A0A8T9C9T7"/>
<dbReference type="NCBIfam" id="TIGR00106">
    <property type="entry name" value="MTH1187 family thiamine-binding protein"/>
    <property type="match status" value="1"/>
</dbReference>
<dbReference type="InterPro" id="IPR029756">
    <property type="entry name" value="MTH1187/YkoF-like"/>
</dbReference>
<evidence type="ECO:0000259" key="4">
    <source>
        <dbReference type="Pfam" id="PF01910"/>
    </source>
</evidence>
<evidence type="ECO:0000313" key="5">
    <source>
        <dbReference type="EMBL" id="TVY80550.1"/>
    </source>
</evidence>
<dbReference type="GO" id="GO:0005829">
    <property type="term" value="C:cytosol"/>
    <property type="evidence" value="ECO:0007669"/>
    <property type="project" value="TreeGrafter"/>
</dbReference>
<comment type="similarity">
    <text evidence="1">Belongs to the UPF0045 family.</text>
</comment>
<organism evidence="5 6">
    <name type="scientific">Lachnellula suecica</name>
    <dbReference type="NCBI Taxonomy" id="602035"/>
    <lineage>
        <taxon>Eukaryota</taxon>
        <taxon>Fungi</taxon>
        <taxon>Dikarya</taxon>
        <taxon>Ascomycota</taxon>
        <taxon>Pezizomycotina</taxon>
        <taxon>Leotiomycetes</taxon>
        <taxon>Helotiales</taxon>
        <taxon>Lachnaceae</taxon>
        <taxon>Lachnellula</taxon>
    </lineage>
</organism>
<feature type="chain" id="PRO_5035771524" evidence="3">
    <location>
        <begin position="19"/>
        <end position="205"/>
    </location>
</feature>
<dbReference type="Gene3D" id="3.30.70.930">
    <property type="match status" value="1"/>
</dbReference>
<dbReference type="SUPFAM" id="SSF89957">
    <property type="entry name" value="MTH1187/YkoF-like"/>
    <property type="match status" value="1"/>
</dbReference>
<proteinExistence type="inferred from homology"/>
<gene>
    <name evidence="5" type="primary">ECM15</name>
    <name evidence="5" type="ORF">LSUE1_G004516</name>
</gene>
<feature type="signal peptide" evidence="3">
    <location>
        <begin position="1"/>
        <end position="18"/>
    </location>
</feature>